<feature type="region of interest" description="Disordered" evidence="1">
    <location>
        <begin position="131"/>
        <end position="169"/>
    </location>
</feature>
<comment type="caution">
    <text evidence="3">The sequence shown here is derived from an EMBL/GenBank/DDBJ whole genome shotgun (WGS) entry which is preliminary data.</text>
</comment>
<dbReference type="RefSeq" id="WP_219764526.1">
    <property type="nucleotide sequence ID" value="NZ_JAHYBZ010000006.1"/>
</dbReference>
<organism evidence="3 4">
    <name type="scientific">Roseomonas alba</name>
    <dbReference type="NCBI Taxonomy" id="2846776"/>
    <lineage>
        <taxon>Bacteria</taxon>
        <taxon>Pseudomonadati</taxon>
        <taxon>Pseudomonadota</taxon>
        <taxon>Alphaproteobacteria</taxon>
        <taxon>Acetobacterales</taxon>
        <taxon>Roseomonadaceae</taxon>
        <taxon>Roseomonas</taxon>
    </lineage>
</organism>
<sequence length="169" mass="16835">MSRIHRFALAAAFGLAALPALSASVSTGWVELRSNDQESCIDQGQRAVQGVGFQSTVSRDRQSIFGWRGEESLTVRCISARGIAVVFAWVNDQSNDSAQLVEAITQAFRNPQGSGGGNLMGGGGGGNLTGRGGNFGGGGGSPGSGNFGGGGSGNLGGGGNFGGGGVVKR</sequence>
<evidence type="ECO:0000256" key="2">
    <source>
        <dbReference type="SAM" id="SignalP"/>
    </source>
</evidence>
<name>A0ABS7ACB5_9PROT</name>
<feature type="chain" id="PRO_5046544684" evidence="2">
    <location>
        <begin position="23"/>
        <end position="169"/>
    </location>
</feature>
<evidence type="ECO:0000256" key="1">
    <source>
        <dbReference type="SAM" id="MobiDB-lite"/>
    </source>
</evidence>
<keyword evidence="2" id="KW-0732">Signal</keyword>
<evidence type="ECO:0000313" key="4">
    <source>
        <dbReference type="Proteomes" id="UP001196565"/>
    </source>
</evidence>
<gene>
    <name evidence="3" type="ORF">KPL78_18920</name>
</gene>
<reference evidence="3 4" key="1">
    <citation type="submission" date="2021-07" db="EMBL/GenBank/DDBJ databases">
        <authorList>
            <person name="So Y."/>
        </authorList>
    </citation>
    <scope>NUCLEOTIDE SEQUENCE [LARGE SCALE GENOMIC DNA]</scope>
    <source>
        <strain evidence="3 4">HJA6</strain>
    </source>
</reference>
<proteinExistence type="predicted"/>
<evidence type="ECO:0000313" key="3">
    <source>
        <dbReference type="EMBL" id="MBW6399940.1"/>
    </source>
</evidence>
<accession>A0ABS7ACB5</accession>
<keyword evidence="4" id="KW-1185">Reference proteome</keyword>
<protein>
    <submittedName>
        <fullName evidence="3">Uncharacterized protein</fullName>
    </submittedName>
</protein>
<dbReference type="EMBL" id="JAHYBZ010000006">
    <property type="protein sequence ID" value="MBW6399940.1"/>
    <property type="molecule type" value="Genomic_DNA"/>
</dbReference>
<feature type="signal peptide" evidence="2">
    <location>
        <begin position="1"/>
        <end position="22"/>
    </location>
</feature>
<dbReference type="Proteomes" id="UP001196565">
    <property type="component" value="Unassembled WGS sequence"/>
</dbReference>